<dbReference type="SUPFAM" id="SSF140453">
    <property type="entry name" value="EsxAB dimer-like"/>
    <property type="match status" value="1"/>
</dbReference>
<dbReference type="Pfam" id="PF06013">
    <property type="entry name" value="WXG100"/>
    <property type="match status" value="1"/>
</dbReference>
<dbReference type="AlphaFoldDB" id="A0A174ZFQ7"/>
<sequence length="98" mass="11522">MEEITYNDVLVHYQRMMADITDELQQLENSLEKISVFSQQTWKGKAGDACFEKLQELCDEVKKQLMKAQELSEAFRQARVNYDILFPEVIQQTDISEE</sequence>
<gene>
    <name evidence="2" type="ORF">ERS852540_00612</name>
</gene>
<dbReference type="Proteomes" id="UP000095662">
    <property type="component" value="Unassembled WGS sequence"/>
</dbReference>
<dbReference type="InterPro" id="IPR010310">
    <property type="entry name" value="T7SS_ESAT-6-like"/>
</dbReference>
<dbReference type="EMBL" id="CZBY01000003">
    <property type="protein sequence ID" value="CUQ83016.1"/>
    <property type="molecule type" value="Genomic_DNA"/>
</dbReference>
<evidence type="ECO:0000256" key="1">
    <source>
        <dbReference type="SAM" id="Coils"/>
    </source>
</evidence>
<dbReference type="STRING" id="39492.ERS852540_00612"/>
<dbReference type="InterPro" id="IPR036689">
    <property type="entry name" value="ESAT-6-like_sf"/>
</dbReference>
<protein>
    <submittedName>
        <fullName evidence="2">WXG100 family type VII secretion target</fullName>
    </submittedName>
</protein>
<dbReference type="Gene3D" id="1.10.287.1060">
    <property type="entry name" value="ESAT-6-like"/>
    <property type="match status" value="1"/>
</dbReference>
<evidence type="ECO:0000313" key="3">
    <source>
        <dbReference type="Proteomes" id="UP000095662"/>
    </source>
</evidence>
<feature type="coiled-coil region" evidence="1">
    <location>
        <begin position="10"/>
        <end position="78"/>
    </location>
</feature>
<reference evidence="2 3" key="1">
    <citation type="submission" date="2015-09" db="EMBL/GenBank/DDBJ databases">
        <authorList>
            <consortium name="Pathogen Informatics"/>
        </authorList>
    </citation>
    <scope>NUCLEOTIDE SEQUENCE [LARGE SCALE GENOMIC DNA]</scope>
    <source>
        <strain evidence="2 3">2789STDY5834928</strain>
    </source>
</reference>
<accession>A0A174ZFQ7</accession>
<evidence type="ECO:0000313" key="2">
    <source>
        <dbReference type="EMBL" id="CUQ83016.1"/>
    </source>
</evidence>
<organism evidence="2 3">
    <name type="scientific">[Eubacterium] siraeum</name>
    <dbReference type="NCBI Taxonomy" id="39492"/>
    <lineage>
        <taxon>Bacteria</taxon>
        <taxon>Bacillati</taxon>
        <taxon>Bacillota</taxon>
        <taxon>Clostridia</taxon>
        <taxon>Eubacteriales</taxon>
        <taxon>Oscillospiraceae</taxon>
        <taxon>Oscillospiraceae incertae sedis</taxon>
    </lineage>
</organism>
<keyword evidence="1" id="KW-0175">Coiled coil</keyword>
<proteinExistence type="predicted"/>
<name>A0A174ZFQ7_9FIRM</name>